<evidence type="ECO:0000259" key="1">
    <source>
        <dbReference type="Pfam" id="PF10108"/>
    </source>
</evidence>
<accession>A0A1F8F4X1</accession>
<proteinExistence type="predicted"/>
<sequence>MPKLIFDIETVGVEFDSLDDKSQELLLRFAETPEDIEAVKEGLGFSPLTGQVVAIGVLNPETAKGAVYFHDPEGKLESKENGNVQYIPHKTEKDLLKSFWDASAHYDQFVTFNGRSFDAPYLMIRSAIDKIKPTKNLMTYRYESDQYGKTIVHLDLLDRLTFFGAVRRKGNLHMWCKAFGIESPKSKGISGDDVAQLFRSREYLKIAEYCFDDVLATEKLYEYWEKYINIK</sequence>
<dbReference type="SUPFAM" id="SSF53098">
    <property type="entry name" value="Ribonuclease H-like"/>
    <property type="match status" value="1"/>
</dbReference>
<protein>
    <recommendedName>
        <fullName evidence="1">Predicted 3'-5' exonuclease PolB-like domain-containing protein</fullName>
    </recommendedName>
</protein>
<name>A0A1F8F4X1_9BACT</name>
<evidence type="ECO:0000313" key="2">
    <source>
        <dbReference type="EMBL" id="OGN08181.1"/>
    </source>
</evidence>
<dbReference type="InterPro" id="IPR019288">
    <property type="entry name" value="3'-5'_exonuclease_PolB-like"/>
</dbReference>
<gene>
    <name evidence="2" type="ORF">A3J46_00900</name>
</gene>
<dbReference type="Gene3D" id="3.30.420.10">
    <property type="entry name" value="Ribonuclease H-like superfamily/Ribonuclease H"/>
    <property type="match status" value="1"/>
</dbReference>
<feature type="domain" description="Predicted 3'-5' exonuclease PolB-like" evidence="1">
    <location>
        <begin position="88"/>
        <end position="221"/>
    </location>
</feature>
<evidence type="ECO:0000313" key="3">
    <source>
        <dbReference type="Proteomes" id="UP000177167"/>
    </source>
</evidence>
<dbReference type="AlphaFoldDB" id="A0A1F8F4X1"/>
<reference evidence="2 3" key="1">
    <citation type="journal article" date="2016" name="Nat. Commun.">
        <title>Thousands of microbial genomes shed light on interconnected biogeochemical processes in an aquifer system.</title>
        <authorList>
            <person name="Anantharaman K."/>
            <person name="Brown C.T."/>
            <person name="Hug L.A."/>
            <person name="Sharon I."/>
            <person name="Castelle C.J."/>
            <person name="Probst A.J."/>
            <person name="Thomas B.C."/>
            <person name="Singh A."/>
            <person name="Wilkins M.J."/>
            <person name="Karaoz U."/>
            <person name="Brodie E.L."/>
            <person name="Williams K.H."/>
            <person name="Hubbard S.S."/>
            <person name="Banfield J.F."/>
        </authorList>
    </citation>
    <scope>NUCLEOTIDE SEQUENCE [LARGE SCALE GENOMIC DNA]</scope>
</reference>
<dbReference type="InterPro" id="IPR012337">
    <property type="entry name" value="RNaseH-like_sf"/>
</dbReference>
<dbReference type="Proteomes" id="UP000177167">
    <property type="component" value="Unassembled WGS sequence"/>
</dbReference>
<dbReference type="GO" id="GO:0003676">
    <property type="term" value="F:nucleic acid binding"/>
    <property type="evidence" value="ECO:0007669"/>
    <property type="project" value="InterPro"/>
</dbReference>
<comment type="caution">
    <text evidence="2">The sequence shown here is derived from an EMBL/GenBank/DDBJ whole genome shotgun (WGS) entry which is preliminary data.</text>
</comment>
<organism evidence="2 3">
    <name type="scientific">Candidatus Yanofskybacteria bacterium RIFCSPHIGHO2_02_FULL_41_11</name>
    <dbReference type="NCBI Taxonomy" id="1802675"/>
    <lineage>
        <taxon>Bacteria</taxon>
        <taxon>Candidatus Yanofskyibacteriota</taxon>
    </lineage>
</organism>
<dbReference type="InterPro" id="IPR036397">
    <property type="entry name" value="RNaseH_sf"/>
</dbReference>
<dbReference type="EMBL" id="MGJP01000067">
    <property type="protein sequence ID" value="OGN08181.1"/>
    <property type="molecule type" value="Genomic_DNA"/>
</dbReference>
<dbReference type="Pfam" id="PF10108">
    <property type="entry name" value="DNA_pol_B_exo2"/>
    <property type="match status" value="1"/>
</dbReference>